<evidence type="ECO:0000256" key="4">
    <source>
        <dbReference type="ARBA" id="ARBA00022741"/>
    </source>
</evidence>
<dbReference type="AlphaFoldDB" id="A0A561VLZ0"/>
<dbReference type="SUPFAM" id="SSF52540">
    <property type="entry name" value="P-loop containing nucleoside triphosphate hydrolases"/>
    <property type="match status" value="1"/>
</dbReference>
<dbReference type="RefSeq" id="WP_122978791.1">
    <property type="nucleotide sequence ID" value="NZ_BOMX01000088.1"/>
</dbReference>
<dbReference type="PANTHER" id="PTHR42711:SF5">
    <property type="entry name" value="ABC TRANSPORTER ATP-BINDING PROTEIN NATA"/>
    <property type="match status" value="1"/>
</dbReference>
<proteinExistence type="inferred from homology"/>
<feature type="domain" description="ABC transporter" evidence="7">
    <location>
        <begin position="6"/>
        <end position="236"/>
    </location>
</feature>
<organism evidence="8 9">
    <name type="scientific">Actinoplanes teichomyceticus</name>
    <dbReference type="NCBI Taxonomy" id="1867"/>
    <lineage>
        <taxon>Bacteria</taxon>
        <taxon>Bacillati</taxon>
        <taxon>Actinomycetota</taxon>
        <taxon>Actinomycetes</taxon>
        <taxon>Micromonosporales</taxon>
        <taxon>Micromonosporaceae</taxon>
        <taxon>Actinoplanes</taxon>
    </lineage>
</organism>
<dbReference type="InterPro" id="IPR003439">
    <property type="entry name" value="ABC_transporter-like_ATP-bd"/>
</dbReference>
<accession>A0A561VLZ0</accession>
<keyword evidence="4" id="KW-0547">Nucleotide-binding</keyword>
<dbReference type="GO" id="GO:0005886">
    <property type="term" value="C:plasma membrane"/>
    <property type="evidence" value="ECO:0007669"/>
    <property type="project" value="UniProtKB-SubCell"/>
</dbReference>
<dbReference type="Pfam" id="PF00005">
    <property type="entry name" value="ABC_tran"/>
    <property type="match status" value="1"/>
</dbReference>
<comment type="subcellular location">
    <subcellularLocation>
        <location evidence="1">Cell membrane</location>
        <topology evidence="1">Peripheral membrane protein</topology>
    </subcellularLocation>
</comment>
<dbReference type="GO" id="GO:0046677">
    <property type="term" value="P:response to antibiotic"/>
    <property type="evidence" value="ECO:0007669"/>
    <property type="project" value="UniProtKB-KW"/>
</dbReference>
<evidence type="ECO:0000256" key="3">
    <source>
        <dbReference type="ARBA" id="ARBA00022448"/>
    </source>
</evidence>
<evidence type="ECO:0000256" key="6">
    <source>
        <dbReference type="ARBA" id="ARBA00023251"/>
    </source>
</evidence>
<dbReference type="InterPro" id="IPR003593">
    <property type="entry name" value="AAA+_ATPase"/>
</dbReference>
<evidence type="ECO:0000313" key="8">
    <source>
        <dbReference type="EMBL" id="TWG12651.1"/>
    </source>
</evidence>
<keyword evidence="3" id="KW-0813">Transport</keyword>
<evidence type="ECO:0000313" key="9">
    <source>
        <dbReference type="Proteomes" id="UP000320239"/>
    </source>
</evidence>
<comment type="caution">
    <text evidence="8">The sequence shown here is derived from an EMBL/GenBank/DDBJ whole genome shotgun (WGS) entry which is preliminary data.</text>
</comment>
<protein>
    <submittedName>
        <fullName evidence="8">ABC-2 type transport system ATP-binding protein</fullName>
    </submittedName>
</protein>
<dbReference type="EMBL" id="VIWY01000005">
    <property type="protein sequence ID" value="TWG12651.1"/>
    <property type="molecule type" value="Genomic_DNA"/>
</dbReference>
<keyword evidence="6" id="KW-0046">Antibiotic resistance</keyword>
<evidence type="ECO:0000256" key="1">
    <source>
        <dbReference type="ARBA" id="ARBA00004202"/>
    </source>
</evidence>
<comment type="similarity">
    <text evidence="2">Belongs to the ABC transporter superfamily.</text>
</comment>
<dbReference type="OrthoDB" id="9804819at2"/>
<dbReference type="SMART" id="SM00382">
    <property type="entry name" value="AAA"/>
    <property type="match status" value="1"/>
</dbReference>
<gene>
    <name evidence="8" type="ORF">FHX34_105518</name>
</gene>
<evidence type="ECO:0000259" key="7">
    <source>
        <dbReference type="PROSITE" id="PS50893"/>
    </source>
</evidence>
<evidence type="ECO:0000256" key="5">
    <source>
        <dbReference type="ARBA" id="ARBA00022840"/>
    </source>
</evidence>
<dbReference type="Gene3D" id="3.40.50.300">
    <property type="entry name" value="P-loop containing nucleotide triphosphate hydrolases"/>
    <property type="match status" value="1"/>
</dbReference>
<dbReference type="PROSITE" id="PS50893">
    <property type="entry name" value="ABC_TRANSPORTER_2"/>
    <property type="match status" value="1"/>
</dbReference>
<dbReference type="InterPro" id="IPR050763">
    <property type="entry name" value="ABC_transporter_ATP-binding"/>
</dbReference>
<sequence>MTTAAFDIDTLRVTYGEVVALDDISLRSAPGRITALLGPNGAGKSSLLQALSTALVPAAGTIRIFGHDTRRQPALARRRLGLVFQERTLDEDLSVWQNLWFHARLFGLPRHDARQAVNRLLAQFELTHRAGDAVSALSGGLSRRVEIIRAMVHRPGLLILDEPTTALDPQARRRVWDDLRRLRTEAGTAILYSTHHLDEAEYADDVVIVDGGTVVRRGSPDQLKAGLASSRVLLSTADDALALTSLAAAGFDAGPHSAGIAVHCAEPERRIAEVIAALTVPVRSVSVRRPSLDDVFLALGAAGAEVRR</sequence>
<keyword evidence="9" id="KW-1185">Reference proteome</keyword>
<evidence type="ECO:0000256" key="2">
    <source>
        <dbReference type="ARBA" id="ARBA00005417"/>
    </source>
</evidence>
<name>A0A561VLZ0_ACTTI</name>
<keyword evidence="5 8" id="KW-0067">ATP-binding</keyword>
<dbReference type="InterPro" id="IPR027417">
    <property type="entry name" value="P-loop_NTPase"/>
</dbReference>
<dbReference type="Proteomes" id="UP000320239">
    <property type="component" value="Unassembled WGS sequence"/>
</dbReference>
<dbReference type="GO" id="GO:0016887">
    <property type="term" value="F:ATP hydrolysis activity"/>
    <property type="evidence" value="ECO:0007669"/>
    <property type="project" value="InterPro"/>
</dbReference>
<dbReference type="GO" id="GO:0005524">
    <property type="term" value="F:ATP binding"/>
    <property type="evidence" value="ECO:0007669"/>
    <property type="project" value="UniProtKB-KW"/>
</dbReference>
<dbReference type="PANTHER" id="PTHR42711">
    <property type="entry name" value="ABC TRANSPORTER ATP-BINDING PROTEIN"/>
    <property type="match status" value="1"/>
</dbReference>
<reference evidence="8 9" key="1">
    <citation type="submission" date="2019-06" db="EMBL/GenBank/DDBJ databases">
        <title>Sequencing the genomes of 1000 actinobacteria strains.</title>
        <authorList>
            <person name="Klenk H.-P."/>
        </authorList>
    </citation>
    <scope>NUCLEOTIDE SEQUENCE [LARGE SCALE GENOMIC DNA]</scope>
    <source>
        <strain evidence="8 9">DSM 43866</strain>
    </source>
</reference>